<dbReference type="GO" id="GO:0015074">
    <property type="term" value="P:DNA integration"/>
    <property type="evidence" value="ECO:0007669"/>
    <property type="project" value="InterPro"/>
</dbReference>
<dbReference type="PANTHER" id="PTHR35004:SF6">
    <property type="entry name" value="TRANSPOSASE"/>
    <property type="match status" value="1"/>
</dbReference>
<dbReference type="PANTHER" id="PTHR35004">
    <property type="entry name" value="TRANSPOSASE RV3428C-RELATED"/>
    <property type="match status" value="1"/>
</dbReference>
<name>A0A142NJU8_BRELN</name>
<evidence type="ECO:0000259" key="2">
    <source>
        <dbReference type="PROSITE" id="PS50994"/>
    </source>
</evidence>
<evidence type="ECO:0000313" key="3">
    <source>
        <dbReference type="EMBL" id="AMT93047.1"/>
    </source>
</evidence>
<dbReference type="InterPro" id="IPR009057">
    <property type="entry name" value="Homeodomain-like_sf"/>
</dbReference>
<dbReference type="SUPFAM" id="SSF50610">
    <property type="entry name" value="mu transposase, C-terminal domain"/>
    <property type="match status" value="1"/>
</dbReference>
<feature type="region of interest" description="Disordered" evidence="1">
    <location>
        <begin position="429"/>
        <end position="462"/>
    </location>
</feature>
<sequence length="462" mass="52789">MDGSEKWRILRLHVEDDIPLTILAQDTGLGLRTLQRWHQHYKTGGIAALESQTRHDSGSRRTRPELKAFVERLGLTRPRPSIATLHRLTVKEAKRIGEAAPSYGTVRSILEGLDPAMVTLALDGPAAYRDQYELIYRHTAEHPNDTWQADHTELDILIADASGRLERPWLTTIIDDCSRAICGYMVFTGAPSAMNTALALRQAIWRKDDPAWAMCGIPNVLHVDHGSDFTSHHLEYTAIALKIRIVYSTIARPQGRGKIERFFGTLNTELLSTLPGYTGGPEKKPPPAMDLPALDQKIGDFITVYNERPHREIKTSPKAAWIDQGWLPRMPETLAELDGLLLTVPKHRTVRRDGIHFQGQRYLSPTLAPLVGKPVTIRYDPRDISEIRVYERDTLICVAIDQTNPNQRLSLREVESARRARRRQLRKDINERIPRIAHRKEPQRDDRPRRRLSKLRTYEEDE</sequence>
<reference evidence="4" key="1">
    <citation type="submission" date="2016-03" db="EMBL/GenBank/DDBJ databases">
        <authorList>
            <person name="Ploux O."/>
        </authorList>
    </citation>
    <scope>NUCLEOTIDE SEQUENCE [LARGE SCALE GENOMIC DNA]</scope>
    <source>
        <strain evidence="4">BS258</strain>
    </source>
</reference>
<feature type="domain" description="Integrase catalytic" evidence="2">
    <location>
        <begin position="139"/>
        <end position="325"/>
    </location>
</feature>
<organism evidence="3 4">
    <name type="scientific">Brevibacterium linens</name>
    <dbReference type="NCBI Taxonomy" id="1703"/>
    <lineage>
        <taxon>Bacteria</taxon>
        <taxon>Bacillati</taxon>
        <taxon>Actinomycetota</taxon>
        <taxon>Actinomycetes</taxon>
        <taxon>Micrococcales</taxon>
        <taxon>Brevibacteriaceae</taxon>
        <taxon>Brevibacterium</taxon>
    </lineage>
</organism>
<dbReference type="Pfam" id="PF00665">
    <property type="entry name" value="rve"/>
    <property type="match status" value="1"/>
</dbReference>
<evidence type="ECO:0000313" key="4">
    <source>
        <dbReference type="Proteomes" id="UP000075950"/>
    </source>
</evidence>
<dbReference type="EMBL" id="CP014869">
    <property type="protein sequence ID" value="AMT93047.1"/>
    <property type="molecule type" value="Genomic_DNA"/>
</dbReference>
<dbReference type="RefSeq" id="WP_062861024.1">
    <property type="nucleotide sequence ID" value="NZ_CP014869.1"/>
</dbReference>
<dbReference type="InterPro" id="IPR012337">
    <property type="entry name" value="RNaseH-like_sf"/>
</dbReference>
<dbReference type="InterPro" id="IPR036397">
    <property type="entry name" value="RNaseH_sf"/>
</dbReference>
<evidence type="ECO:0000256" key="1">
    <source>
        <dbReference type="SAM" id="MobiDB-lite"/>
    </source>
</evidence>
<gene>
    <name evidence="3" type="ORF">A2T55_03980</name>
</gene>
<protein>
    <submittedName>
        <fullName evidence="3">Transposase</fullName>
    </submittedName>
</protein>
<dbReference type="KEGG" id="bly:A2T55_03980"/>
<dbReference type="InterPro" id="IPR009004">
    <property type="entry name" value="Transposase_Mu_C"/>
</dbReference>
<dbReference type="Pfam" id="PF09299">
    <property type="entry name" value="Mu-transpos_C"/>
    <property type="match status" value="1"/>
</dbReference>
<dbReference type="Proteomes" id="UP000075950">
    <property type="component" value="Chromosome"/>
</dbReference>
<dbReference type="AlphaFoldDB" id="A0A142NJU8"/>
<dbReference type="Gene3D" id="2.30.30.130">
    <property type="entry name" value="Transposase, Mu, C-terminal"/>
    <property type="match status" value="1"/>
</dbReference>
<proteinExistence type="predicted"/>
<dbReference type="InterPro" id="IPR001584">
    <property type="entry name" value="Integrase_cat-core"/>
</dbReference>
<dbReference type="SUPFAM" id="SSF53098">
    <property type="entry name" value="Ribonuclease H-like"/>
    <property type="match status" value="1"/>
</dbReference>
<dbReference type="InterPro" id="IPR015378">
    <property type="entry name" value="Transposase-like_Mu_C"/>
</dbReference>
<dbReference type="SUPFAM" id="SSF46689">
    <property type="entry name" value="Homeodomain-like"/>
    <property type="match status" value="1"/>
</dbReference>
<accession>A0A142NJU8</accession>
<dbReference type="GO" id="GO:0003676">
    <property type="term" value="F:nucleic acid binding"/>
    <property type="evidence" value="ECO:0007669"/>
    <property type="project" value="InterPro"/>
</dbReference>
<feature type="compositionally biased region" description="Basic and acidic residues" evidence="1">
    <location>
        <begin position="429"/>
        <end position="448"/>
    </location>
</feature>
<dbReference type="Gene3D" id="3.30.420.10">
    <property type="entry name" value="Ribonuclease H-like superfamily/Ribonuclease H"/>
    <property type="match status" value="1"/>
</dbReference>
<dbReference type="PROSITE" id="PS50994">
    <property type="entry name" value="INTEGRASE"/>
    <property type="match status" value="1"/>
</dbReference>